<gene>
    <name evidence="8" type="ORF">RR46_12224</name>
</gene>
<evidence type="ECO:0000256" key="1">
    <source>
        <dbReference type="ARBA" id="ARBA00022679"/>
    </source>
</evidence>
<dbReference type="Gene3D" id="3.30.70.270">
    <property type="match status" value="1"/>
</dbReference>
<keyword evidence="4" id="KW-0255">Endonuclease</keyword>
<protein>
    <submittedName>
        <fullName evidence="8">Transposon Ty3-I Gag-Pol polyprotein</fullName>
    </submittedName>
</protein>
<dbReference type="STRING" id="66420.A0A194PVR6"/>
<keyword evidence="3" id="KW-0540">Nuclease</keyword>
<dbReference type="GO" id="GO:0016787">
    <property type="term" value="F:hydrolase activity"/>
    <property type="evidence" value="ECO:0007669"/>
    <property type="project" value="UniProtKB-KW"/>
</dbReference>
<dbReference type="PANTHER" id="PTHR33050">
    <property type="entry name" value="REVERSE TRANSCRIPTASE DOMAIN-CONTAINING PROTEIN"/>
    <property type="match status" value="1"/>
</dbReference>
<dbReference type="InterPro" id="IPR043502">
    <property type="entry name" value="DNA/RNA_pol_sf"/>
</dbReference>
<dbReference type="SUPFAM" id="SSF56672">
    <property type="entry name" value="DNA/RNA polymerases"/>
    <property type="match status" value="1"/>
</dbReference>
<evidence type="ECO:0000313" key="8">
    <source>
        <dbReference type="EMBL" id="KPI95220.1"/>
    </source>
</evidence>
<feature type="domain" description="Reverse transcriptase" evidence="7">
    <location>
        <begin position="34"/>
        <end position="216"/>
    </location>
</feature>
<evidence type="ECO:0000256" key="5">
    <source>
        <dbReference type="ARBA" id="ARBA00022801"/>
    </source>
</evidence>
<dbReference type="Proteomes" id="UP000053268">
    <property type="component" value="Unassembled WGS sequence"/>
</dbReference>
<dbReference type="GO" id="GO:0004519">
    <property type="term" value="F:endonuclease activity"/>
    <property type="evidence" value="ECO:0007669"/>
    <property type="project" value="UniProtKB-KW"/>
</dbReference>
<dbReference type="CDD" id="cd03714">
    <property type="entry name" value="RT_DIRS1"/>
    <property type="match status" value="1"/>
</dbReference>
<keyword evidence="5" id="KW-0378">Hydrolase</keyword>
<keyword evidence="9" id="KW-1185">Reference proteome</keyword>
<organism evidence="8 9">
    <name type="scientific">Papilio xuthus</name>
    <name type="common">Asian swallowtail butterfly</name>
    <dbReference type="NCBI Taxonomy" id="66420"/>
    <lineage>
        <taxon>Eukaryota</taxon>
        <taxon>Metazoa</taxon>
        <taxon>Ecdysozoa</taxon>
        <taxon>Arthropoda</taxon>
        <taxon>Hexapoda</taxon>
        <taxon>Insecta</taxon>
        <taxon>Pterygota</taxon>
        <taxon>Neoptera</taxon>
        <taxon>Endopterygota</taxon>
        <taxon>Lepidoptera</taxon>
        <taxon>Glossata</taxon>
        <taxon>Ditrysia</taxon>
        <taxon>Papilionoidea</taxon>
        <taxon>Papilionidae</taxon>
        <taxon>Papilioninae</taxon>
        <taxon>Papilio</taxon>
    </lineage>
</organism>
<dbReference type="GO" id="GO:0003676">
    <property type="term" value="F:nucleic acid binding"/>
    <property type="evidence" value="ECO:0007669"/>
    <property type="project" value="InterPro"/>
</dbReference>
<dbReference type="AlphaFoldDB" id="A0A194PVR6"/>
<dbReference type="InterPro" id="IPR000477">
    <property type="entry name" value="RT_dom"/>
</dbReference>
<proteinExistence type="predicted"/>
<dbReference type="EMBL" id="KQ459597">
    <property type="protein sequence ID" value="KPI95220.1"/>
    <property type="molecule type" value="Genomic_DNA"/>
</dbReference>
<evidence type="ECO:0000256" key="3">
    <source>
        <dbReference type="ARBA" id="ARBA00022722"/>
    </source>
</evidence>
<dbReference type="Pfam" id="PF17917">
    <property type="entry name" value="RT_RNaseH"/>
    <property type="match status" value="1"/>
</dbReference>
<dbReference type="Pfam" id="PF00078">
    <property type="entry name" value="RVT_1"/>
    <property type="match status" value="1"/>
</dbReference>
<dbReference type="GO" id="GO:0003964">
    <property type="term" value="F:RNA-directed DNA polymerase activity"/>
    <property type="evidence" value="ECO:0007669"/>
    <property type="project" value="UniProtKB-KW"/>
</dbReference>
<evidence type="ECO:0000259" key="7">
    <source>
        <dbReference type="PROSITE" id="PS50878"/>
    </source>
</evidence>
<dbReference type="InterPro" id="IPR043128">
    <property type="entry name" value="Rev_trsase/Diguanyl_cyclase"/>
</dbReference>
<dbReference type="PANTHER" id="PTHR33050:SF7">
    <property type="entry name" value="RIBONUCLEASE H"/>
    <property type="match status" value="1"/>
</dbReference>
<keyword evidence="2" id="KW-0548">Nucleotidyltransferase</keyword>
<evidence type="ECO:0000313" key="9">
    <source>
        <dbReference type="Proteomes" id="UP000053268"/>
    </source>
</evidence>
<evidence type="ECO:0000256" key="4">
    <source>
        <dbReference type="ARBA" id="ARBA00022759"/>
    </source>
</evidence>
<dbReference type="InterPro" id="IPR036397">
    <property type="entry name" value="RNaseH_sf"/>
</dbReference>
<dbReference type="Gene3D" id="3.10.10.10">
    <property type="entry name" value="HIV Type 1 Reverse Transcriptase, subunit A, domain 1"/>
    <property type="match status" value="1"/>
</dbReference>
<dbReference type="Gene3D" id="3.30.420.10">
    <property type="entry name" value="Ribonuclease H-like superfamily/Ribonuclease H"/>
    <property type="match status" value="1"/>
</dbReference>
<dbReference type="InterPro" id="IPR041373">
    <property type="entry name" value="RT_RNaseH"/>
</dbReference>
<evidence type="ECO:0000256" key="6">
    <source>
        <dbReference type="ARBA" id="ARBA00022918"/>
    </source>
</evidence>
<accession>A0A194PVR6</accession>
<dbReference type="CDD" id="cd09275">
    <property type="entry name" value="RNase_HI_RT_DIRS1"/>
    <property type="match status" value="1"/>
</dbReference>
<name>A0A194PVR6_PAPXU</name>
<keyword evidence="1" id="KW-0808">Transferase</keyword>
<keyword evidence="6" id="KW-0695">RNA-directed DNA polymerase</keyword>
<sequence>MKPPLIYPNQSVIINYETKQSYHMTQLIKNMIDTHVLEKAEINPSYLSTFFLVPKTDGSFRPIFNLKRLNRFVKLKGFQLFSHFRVPSFLQSNDWMVKVDLSQAYFHLPIAEEHRRFLRLSYKGQLLQMTCLPFGLSSAPRTFTSLTNWVAEFLRRRNMRCVVYLDDFLIVNQSCQLLREHITFMVNLMRHLGWTINMDKSVLVPTQRLEFLGITWDTKLNTKSLSEPKCETLRKALLSQMSRGSWSLRQAQSLLGRLNFASFVIRRGRLHCRTLQFHSRYLPKEHPYKQVKLPQPVLSEMRWWLKAAHGSLPIHSNSISHLLTTDASDFGWGAQLGDTKMSGQWSKRQQSWHVNLKELFAVYAAIQQENSLLHNAHILLQTDNRTVVAYINKEGGTKSKKLLNLTRQLLKVMDHLNLQLTARYFPGRFNCEVDALSRGKVCPEWHLLSTATDNIFKMWGTPQVDLFASETAHVVMRYVSLDTQDQQALFHNAFLHQWDYELAWLFPPPNLIPQVLSHLNTAKGQYILIAPKWKMVFWRADLQARAIQEPYHIPLLPQVLIDTKTGMHPPEIQDIHLEAWLILGGQTKSKNGQ</sequence>
<dbReference type="PROSITE" id="PS50878">
    <property type="entry name" value="RT_POL"/>
    <property type="match status" value="1"/>
</dbReference>
<reference evidence="8 9" key="1">
    <citation type="journal article" date="2015" name="Nat. Commun.">
        <title>Outbred genome sequencing and CRISPR/Cas9 gene editing in butterflies.</title>
        <authorList>
            <person name="Li X."/>
            <person name="Fan D."/>
            <person name="Zhang W."/>
            <person name="Liu G."/>
            <person name="Zhang L."/>
            <person name="Zhao L."/>
            <person name="Fang X."/>
            <person name="Chen L."/>
            <person name="Dong Y."/>
            <person name="Chen Y."/>
            <person name="Ding Y."/>
            <person name="Zhao R."/>
            <person name="Feng M."/>
            <person name="Zhu Y."/>
            <person name="Feng Y."/>
            <person name="Jiang X."/>
            <person name="Zhu D."/>
            <person name="Xiang H."/>
            <person name="Feng X."/>
            <person name="Li S."/>
            <person name="Wang J."/>
            <person name="Zhang G."/>
            <person name="Kronforst M.R."/>
            <person name="Wang W."/>
        </authorList>
    </citation>
    <scope>NUCLEOTIDE SEQUENCE [LARGE SCALE GENOMIC DNA]</scope>
    <source>
        <strain evidence="8">Ya'a_city_454_Px</strain>
        <tissue evidence="8">Whole body</tissue>
    </source>
</reference>
<dbReference type="InterPro" id="IPR052055">
    <property type="entry name" value="Hepadnavirus_pol/RT"/>
</dbReference>
<evidence type="ECO:0000256" key="2">
    <source>
        <dbReference type="ARBA" id="ARBA00022695"/>
    </source>
</evidence>